<keyword evidence="3" id="KW-0547">Nucleotide-binding</keyword>
<feature type="domain" description="Helicase ATP-binding" evidence="9">
    <location>
        <begin position="384"/>
        <end position="552"/>
    </location>
</feature>
<evidence type="ECO:0000313" key="12">
    <source>
        <dbReference type="Proteomes" id="UP001150062"/>
    </source>
</evidence>
<dbReference type="InterPro" id="IPR011545">
    <property type="entry name" value="DEAD/DEAH_box_helicase_dom"/>
</dbReference>
<reference evidence="11" key="1">
    <citation type="submission" date="2022-08" db="EMBL/GenBank/DDBJ databases">
        <title>Novel sulfate-reducing endosymbionts in the free-living metamonad Anaeramoeba.</title>
        <authorList>
            <person name="Jerlstrom-Hultqvist J."/>
            <person name="Cepicka I."/>
            <person name="Gallot-Lavallee L."/>
            <person name="Salas-Leiva D."/>
            <person name="Curtis B.A."/>
            <person name="Zahonova K."/>
            <person name="Pipaliya S."/>
            <person name="Dacks J."/>
            <person name="Roger A.J."/>
        </authorList>
    </citation>
    <scope>NUCLEOTIDE SEQUENCE</scope>
    <source>
        <strain evidence="11">Schooner1</strain>
    </source>
</reference>
<dbReference type="Gene3D" id="3.40.50.300">
    <property type="entry name" value="P-loop containing nucleotide triphosphate hydrolases"/>
    <property type="match status" value="2"/>
</dbReference>
<gene>
    <name evidence="11" type="ORF">M0813_27180</name>
</gene>
<dbReference type="SMART" id="SM00490">
    <property type="entry name" value="HELICc"/>
    <property type="match status" value="1"/>
</dbReference>
<feature type="compositionally biased region" description="Acidic residues" evidence="8">
    <location>
        <begin position="1481"/>
        <end position="1510"/>
    </location>
</feature>
<evidence type="ECO:0000256" key="1">
    <source>
        <dbReference type="ARBA" id="ARBA00004123"/>
    </source>
</evidence>
<keyword evidence="5" id="KW-0347">Helicase</keyword>
<feature type="compositionally biased region" description="Polar residues" evidence="8">
    <location>
        <begin position="16"/>
        <end position="48"/>
    </location>
</feature>
<feature type="region of interest" description="Disordered" evidence="8">
    <location>
        <begin position="238"/>
        <end position="306"/>
    </location>
</feature>
<dbReference type="CDD" id="cd18033">
    <property type="entry name" value="DEXDc_FANCM"/>
    <property type="match status" value="1"/>
</dbReference>
<dbReference type="InterPro" id="IPR001650">
    <property type="entry name" value="Helicase_C-like"/>
</dbReference>
<dbReference type="Gene3D" id="1.20.1320.20">
    <property type="entry name" value="hef helicase domain"/>
    <property type="match status" value="1"/>
</dbReference>
<keyword evidence="6" id="KW-0067">ATP-binding</keyword>
<comment type="subcellular location">
    <subcellularLocation>
        <location evidence="1">Nucleus</location>
    </subcellularLocation>
</comment>
<feature type="compositionally biased region" description="Acidic residues" evidence="8">
    <location>
        <begin position="1051"/>
        <end position="1086"/>
    </location>
</feature>
<evidence type="ECO:0000256" key="2">
    <source>
        <dbReference type="ARBA" id="ARBA00009889"/>
    </source>
</evidence>
<feature type="compositionally biased region" description="Low complexity" evidence="8">
    <location>
        <begin position="1424"/>
        <end position="1435"/>
    </location>
</feature>
<dbReference type="InterPro" id="IPR044749">
    <property type="entry name" value="FANCM_DEXDc"/>
</dbReference>
<dbReference type="SUPFAM" id="SSF52540">
    <property type="entry name" value="P-loop containing nucleoside triphosphate hydrolases"/>
    <property type="match status" value="1"/>
</dbReference>
<evidence type="ECO:0000256" key="8">
    <source>
        <dbReference type="SAM" id="MobiDB-lite"/>
    </source>
</evidence>
<comment type="similarity">
    <text evidence="2">Belongs to the DEAD box helicase family. DEAH subfamily. FANCM sub-subfamily.</text>
</comment>
<dbReference type="PANTHER" id="PTHR14025">
    <property type="entry name" value="FANCONI ANEMIA GROUP M FANCM FAMILY MEMBER"/>
    <property type="match status" value="1"/>
</dbReference>
<feature type="compositionally biased region" description="Basic and acidic residues" evidence="8">
    <location>
        <begin position="168"/>
        <end position="187"/>
    </location>
</feature>
<feature type="compositionally biased region" description="Acidic residues" evidence="8">
    <location>
        <begin position="1524"/>
        <end position="1542"/>
    </location>
</feature>
<feature type="compositionally biased region" description="Basic and acidic residues" evidence="8">
    <location>
        <begin position="1323"/>
        <end position="1332"/>
    </location>
</feature>
<protein>
    <submittedName>
        <fullName evidence="11">Fanconi anemia group m protein</fullName>
    </submittedName>
</protein>
<dbReference type="InterPro" id="IPR027417">
    <property type="entry name" value="P-loop_NTPase"/>
</dbReference>
<feature type="compositionally biased region" description="Basic and acidic residues" evidence="8">
    <location>
        <begin position="1248"/>
        <end position="1275"/>
    </location>
</feature>
<feature type="compositionally biased region" description="Low complexity" evidence="8">
    <location>
        <begin position="247"/>
        <end position="260"/>
    </location>
</feature>
<evidence type="ECO:0000256" key="5">
    <source>
        <dbReference type="ARBA" id="ARBA00022806"/>
    </source>
</evidence>
<evidence type="ECO:0000313" key="11">
    <source>
        <dbReference type="EMBL" id="KAJ6237617.1"/>
    </source>
</evidence>
<feature type="region of interest" description="Disordered" evidence="8">
    <location>
        <begin position="16"/>
        <end position="49"/>
    </location>
</feature>
<dbReference type="SMART" id="SM00487">
    <property type="entry name" value="DEXDc"/>
    <property type="match status" value="1"/>
</dbReference>
<dbReference type="PROSITE" id="PS51194">
    <property type="entry name" value="HELICASE_CTER"/>
    <property type="match status" value="1"/>
</dbReference>
<dbReference type="InterPro" id="IPR014001">
    <property type="entry name" value="Helicase_ATP-bd"/>
</dbReference>
<organism evidence="11 12">
    <name type="scientific">Anaeramoeba flamelloides</name>
    <dbReference type="NCBI Taxonomy" id="1746091"/>
    <lineage>
        <taxon>Eukaryota</taxon>
        <taxon>Metamonada</taxon>
        <taxon>Anaeramoebidae</taxon>
        <taxon>Anaeramoeba</taxon>
    </lineage>
</organism>
<dbReference type="Pfam" id="PF00271">
    <property type="entry name" value="Helicase_C"/>
    <property type="match status" value="1"/>
</dbReference>
<feature type="compositionally biased region" description="Basic and acidic residues" evidence="8">
    <location>
        <begin position="291"/>
        <end position="305"/>
    </location>
</feature>
<comment type="caution">
    <text evidence="11">The sequence shown here is derived from an EMBL/GenBank/DDBJ whole genome shotgun (WGS) entry which is preliminary data.</text>
</comment>
<keyword evidence="4" id="KW-0378">Hydrolase</keyword>
<dbReference type="PROSITE" id="PS51192">
    <property type="entry name" value="HELICASE_ATP_BIND_1"/>
    <property type="match status" value="1"/>
</dbReference>
<feature type="region of interest" description="Disordered" evidence="8">
    <location>
        <begin position="1228"/>
        <end position="1542"/>
    </location>
</feature>
<dbReference type="InterPro" id="IPR039686">
    <property type="entry name" value="FANCM/Mph1-like_ID"/>
</dbReference>
<keyword evidence="12" id="KW-1185">Reference proteome</keyword>
<feature type="compositionally biased region" description="Basic and acidic residues" evidence="8">
    <location>
        <begin position="1344"/>
        <end position="1371"/>
    </location>
</feature>
<dbReference type="EMBL" id="JAOAOG010000239">
    <property type="protein sequence ID" value="KAJ6237617.1"/>
    <property type="molecule type" value="Genomic_DNA"/>
</dbReference>
<accession>A0ABQ8Y094</accession>
<evidence type="ECO:0000256" key="4">
    <source>
        <dbReference type="ARBA" id="ARBA00022801"/>
    </source>
</evidence>
<dbReference type="Pfam" id="PF00270">
    <property type="entry name" value="DEAD"/>
    <property type="match status" value="1"/>
</dbReference>
<feature type="compositionally biased region" description="Basic residues" evidence="8">
    <location>
        <begin position="1238"/>
        <end position="1247"/>
    </location>
</feature>
<feature type="compositionally biased region" description="Acidic residues" evidence="8">
    <location>
        <begin position="1461"/>
        <end position="1471"/>
    </location>
</feature>
<feature type="domain" description="Helicase C-terminal" evidence="10">
    <location>
        <begin position="729"/>
        <end position="894"/>
    </location>
</feature>
<proteinExistence type="inferred from homology"/>
<evidence type="ECO:0000256" key="6">
    <source>
        <dbReference type="ARBA" id="ARBA00022840"/>
    </source>
</evidence>
<evidence type="ECO:0000259" key="10">
    <source>
        <dbReference type="PROSITE" id="PS51194"/>
    </source>
</evidence>
<name>A0ABQ8Y094_9EUKA</name>
<sequence length="1560" mass="182767">MFHDFHSGFNKQIRLHSTTTSVSSPFRNQNGINVPLNQKYNSTQQRQQKISKRYDDHQHLQPNYGFSQNLPNKQIPKNNLNLPNQPKRNTTVHQQIYRNMNVQKQNRTNTYPQTLQQNYNQLSQQNTFQLNQAQEIFHPFSDKTKKNSNSQYSRSKKNVKNFQNYHQFQEKQQQHQSQEKQHDHQEQQQRTIPTYHNFHSNNQRQNQSFNQNMSQTLNYNQSQNQYPFTSDQNFFQKKMEKEKQKQNQRGNQRQIQNPNQRHSHYQNQSKKTPFDKQNFYSRNSTSSSSFNKKENEKEKEKEKHLPKLSYSKGVFSTIFDPNSNQNNVQREHEERSLKQIQKEVLFPMQESHYDESQFPKFDHDFGKTWVYPTNYPVRDYQLNISHASLYSNTLVVLPTGLGKTLIAAVVLINYYRWYPEGKIIFMAPTKPLVTQQIEAIFKTVGIASEYTCEITGQIVAKRRSVLWQNKRVFYGTPQTVYNDLRNGICPAEKIVCLIFDEAHKATGNYAYCNTIKEVLKKNNRFRVLALSATPGTTFDQIQNVIGNLLIAKLEARFDDKKTNCLDISGYQQKKKIQVITVSNEHSEELKLVQNIFSPFLKQILEILCDYKVFMISNPDHTSKGRIFEDYKKFKNSKANMQGQMFSQTDYSKIINTFILAISLFHGYKLLLEYGMNPFYQFLLDKYENIDNCSTASKRSFKKSSVYKDLMSMLPQLLEKSAQGHPKLKAIKKVVSKHFQEHKNTETKVMIFSAFRSSVIDITKSISELPLVKVMPFIGQGSTTNQRGYTQNEQKLIIEKFKQGGYNTLVATSIGEEGLDIGEIDLIICYDMQSNPKRTVQRFGRTGRKRKGEIVVLLTKGREEQIYKRNQRQKIYIQRQLSNPNKFIFYDKNPRMVPKTLKPKLEKKKFDINSCNIFSPSFDFELQLNKDGVFFLKQKKNNNNNNNIFNSKKNNKGIFLSRTEQQYFNNTYSLSSYEFVPKLSLSKSFKNQKFISPIFNFGHSKKTFLLMEKLKLIDEINYKQNFSDLEDSENKVRSEVSINKNNYNDGGGGDDSDQEDESDEDFYDIKEEQEEEEDDDDDDDDYDGGGGYIGDNGVNVDFGGGDDRIKELVDKRVYEIGCENETESRELGRLNKEKNQQGNRLKLEMEIGNREKNDRIINENNKNNYQFFQSENGQEYSEIYNFQNNKNNHSKAINQQQLYLKKIEKNSKGILTNFDHIIISSESNSENEFVDKGTGKRVSRKIPKKKPDAFDSSERLDNRENDKERKLKDVMNRKKNGGVELKKKIKKKRKKKRKQKKKRKRKKKKKKERKKKVNVTWKGTKKENVKENVKGGSKKKKKRGGGGEEHRMEVNKTVKARVNEKNENDLGNRNKKIKNKNDYNKISNLKKTQNIEEIIAFNNRDTERKRKSSEIISDNKKKKSNNNTYKSSRSNNEPPRKRHTIEVNLLSTSNELSGDFTDITETEEDFDWSEMIAPNNKEDDDETYYSYDDDDDDYNNGDDDNDDDDDENHSNKATNYFSNDDSMEGEDIYSTDSEEEEDTELLKQMLGRFIVSSSEDD</sequence>
<feature type="compositionally biased region" description="Basic residues" evidence="8">
    <location>
        <begin position="1286"/>
        <end position="1316"/>
    </location>
</feature>
<feature type="compositionally biased region" description="Low complexity" evidence="8">
    <location>
        <begin position="281"/>
        <end position="290"/>
    </location>
</feature>
<evidence type="ECO:0000256" key="3">
    <source>
        <dbReference type="ARBA" id="ARBA00022741"/>
    </source>
</evidence>
<evidence type="ECO:0000256" key="7">
    <source>
        <dbReference type="ARBA" id="ARBA00023242"/>
    </source>
</evidence>
<feature type="region of interest" description="Disordered" evidence="8">
    <location>
        <begin position="1040"/>
        <end position="1098"/>
    </location>
</feature>
<feature type="region of interest" description="Disordered" evidence="8">
    <location>
        <begin position="168"/>
        <end position="189"/>
    </location>
</feature>
<keyword evidence="7" id="KW-0539">Nucleus</keyword>
<dbReference type="PANTHER" id="PTHR14025:SF20">
    <property type="entry name" value="FANCONI ANEMIA GROUP M PROTEIN"/>
    <property type="match status" value="1"/>
</dbReference>
<dbReference type="Proteomes" id="UP001150062">
    <property type="component" value="Unassembled WGS sequence"/>
</dbReference>
<dbReference type="CDD" id="cd12091">
    <property type="entry name" value="FANCM_ID"/>
    <property type="match status" value="1"/>
</dbReference>
<evidence type="ECO:0000259" key="9">
    <source>
        <dbReference type="PROSITE" id="PS51192"/>
    </source>
</evidence>
<feature type="compositionally biased region" description="Polar residues" evidence="8">
    <location>
        <begin position="1514"/>
        <end position="1523"/>
    </location>
</feature>